<dbReference type="Pfam" id="PF12679">
    <property type="entry name" value="ABC2_membrane_2"/>
    <property type="match status" value="1"/>
</dbReference>
<dbReference type="AlphaFoldDB" id="A0A7R7EQ76"/>
<dbReference type="Proteomes" id="UP000595897">
    <property type="component" value="Chromosome"/>
</dbReference>
<keyword evidence="1" id="KW-0812">Transmembrane</keyword>
<feature type="transmembrane region" description="Helical" evidence="1">
    <location>
        <begin position="377"/>
        <end position="402"/>
    </location>
</feature>
<keyword evidence="1" id="KW-0472">Membrane</keyword>
<dbReference type="PANTHER" id="PTHR37305">
    <property type="entry name" value="INTEGRAL MEMBRANE PROTEIN-RELATED"/>
    <property type="match status" value="1"/>
</dbReference>
<feature type="transmembrane region" description="Helical" evidence="1">
    <location>
        <begin position="30"/>
        <end position="46"/>
    </location>
</feature>
<protein>
    <submittedName>
        <fullName evidence="2">ABC transporter permease</fullName>
    </submittedName>
</protein>
<dbReference type="KEGG" id="ahb:bsdtb5_42190"/>
<gene>
    <name evidence="2" type="primary">ywiH</name>
    <name evidence="2" type="ORF">bsdtb5_42190</name>
</gene>
<feature type="transmembrane region" description="Helical" evidence="1">
    <location>
        <begin position="194"/>
        <end position="212"/>
    </location>
</feature>
<evidence type="ECO:0000256" key="1">
    <source>
        <dbReference type="SAM" id="Phobius"/>
    </source>
</evidence>
<dbReference type="PANTHER" id="PTHR37305:SF1">
    <property type="entry name" value="MEMBRANE PROTEIN"/>
    <property type="match status" value="1"/>
</dbReference>
<reference evidence="2 3" key="1">
    <citation type="submission" date="2020-11" db="EMBL/GenBank/DDBJ databases">
        <title>Draft genome sequencing of a Lachnospiraceae strain isolated from anoxic soil subjected to BSD treatment.</title>
        <authorList>
            <person name="Uek A."/>
            <person name="Tonouchi A."/>
        </authorList>
    </citation>
    <scope>NUCLEOTIDE SEQUENCE [LARGE SCALE GENOMIC DNA]</scope>
    <source>
        <strain evidence="2 3">TB5</strain>
    </source>
</reference>
<dbReference type="RefSeq" id="WP_271713924.1">
    <property type="nucleotide sequence ID" value="NZ_AP024169.1"/>
</dbReference>
<evidence type="ECO:0000313" key="2">
    <source>
        <dbReference type="EMBL" id="BCN32924.1"/>
    </source>
</evidence>
<dbReference type="EMBL" id="AP024169">
    <property type="protein sequence ID" value="BCN32924.1"/>
    <property type="molecule type" value="Genomic_DNA"/>
</dbReference>
<sequence>MKTQQKSLNVSMRNFFIFEFKKVFLSSKNLLIWAILVLILIGYALMNMNLDRHTTSNKEGNFRTDQYHSDTDVNELLVMYEDLDTIPDKVQEQLDFWRLNSRYISEQLVYSRWLGRDRFKDVLMSSIKQDKNMIYGIDKGFVTGGLTDNLKLQKQYLKNDISFKQILYKKNIHPLNSDYVMTGYHFLYRAVSDLLPFIFTIMVLLFSADCISNESESGSFKFLLIQPIFRAKVFLIKVFVSILHTFITVISTLLTVFLGTGLVNGFGEAAYPIAYDPITYHNFLSRVSENGALHYTGIRNYLLLILPIFLSYLVFLSVFSTFISSLVSNSLSSMSIVAASAILSYMFLRYLSHIAVFPASIPFAYGNISRILSGQNHITALFSIVYLLTLSLILIVSGCFIFKRRDIVC</sequence>
<accession>A0A7R7EQ76</accession>
<feature type="transmembrane region" description="Helical" evidence="1">
    <location>
        <begin position="335"/>
        <end position="357"/>
    </location>
</feature>
<proteinExistence type="predicted"/>
<dbReference type="GO" id="GO:0140359">
    <property type="term" value="F:ABC-type transporter activity"/>
    <property type="evidence" value="ECO:0007669"/>
    <property type="project" value="InterPro"/>
</dbReference>
<organism evidence="2 3">
    <name type="scientific">Anaeromicropila herbilytica</name>
    <dbReference type="NCBI Taxonomy" id="2785025"/>
    <lineage>
        <taxon>Bacteria</taxon>
        <taxon>Bacillati</taxon>
        <taxon>Bacillota</taxon>
        <taxon>Clostridia</taxon>
        <taxon>Lachnospirales</taxon>
        <taxon>Lachnospiraceae</taxon>
        <taxon>Anaeromicropila</taxon>
    </lineage>
</organism>
<evidence type="ECO:0000313" key="3">
    <source>
        <dbReference type="Proteomes" id="UP000595897"/>
    </source>
</evidence>
<dbReference type="GO" id="GO:0005886">
    <property type="term" value="C:plasma membrane"/>
    <property type="evidence" value="ECO:0007669"/>
    <property type="project" value="UniProtKB-SubCell"/>
</dbReference>
<keyword evidence="1" id="KW-1133">Transmembrane helix</keyword>
<feature type="transmembrane region" description="Helical" evidence="1">
    <location>
        <begin position="233"/>
        <end position="258"/>
    </location>
</feature>
<name>A0A7R7EQ76_9FIRM</name>
<feature type="transmembrane region" description="Helical" evidence="1">
    <location>
        <begin position="301"/>
        <end position="323"/>
    </location>
</feature>
<keyword evidence="3" id="KW-1185">Reference proteome</keyword>